<name>A0A5C3N095_9AGAM</name>
<protein>
    <submittedName>
        <fullName evidence="1">Uncharacterized protein</fullName>
    </submittedName>
</protein>
<proteinExistence type="predicted"/>
<organism evidence="1 2">
    <name type="scientific">Heliocybe sulcata</name>
    <dbReference type="NCBI Taxonomy" id="5364"/>
    <lineage>
        <taxon>Eukaryota</taxon>
        <taxon>Fungi</taxon>
        <taxon>Dikarya</taxon>
        <taxon>Basidiomycota</taxon>
        <taxon>Agaricomycotina</taxon>
        <taxon>Agaricomycetes</taxon>
        <taxon>Gloeophyllales</taxon>
        <taxon>Gloeophyllaceae</taxon>
        <taxon>Heliocybe</taxon>
    </lineage>
</organism>
<accession>A0A5C3N095</accession>
<keyword evidence="2" id="KW-1185">Reference proteome</keyword>
<dbReference type="AlphaFoldDB" id="A0A5C3N095"/>
<evidence type="ECO:0000313" key="1">
    <source>
        <dbReference type="EMBL" id="TFK51159.1"/>
    </source>
</evidence>
<sequence length="54" mass="6104">MVFGLSATRAQFEWISYYEIEFLERGASCLSHSAHRLQPPSIAQCQGYHLNDSG</sequence>
<evidence type="ECO:0000313" key="2">
    <source>
        <dbReference type="Proteomes" id="UP000305948"/>
    </source>
</evidence>
<reference evidence="1 2" key="1">
    <citation type="journal article" date="2019" name="Nat. Ecol. Evol.">
        <title>Megaphylogeny resolves global patterns of mushroom evolution.</title>
        <authorList>
            <person name="Varga T."/>
            <person name="Krizsan K."/>
            <person name="Foldi C."/>
            <person name="Dima B."/>
            <person name="Sanchez-Garcia M."/>
            <person name="Sanchez-Ramirez S."/>
            <person name="Szollosi G.J."/>
            <person name="Szarkandi J.G."/>
            <person name="Papp V."/>
            <person name="Albert L."/>
            <person name="Andreopoulos W."/>
            <person name="Angelini C."/>
            <person name="Antonin V."/>
            <person name="Barry K.W."/>
            <person name="Bougher N.L."/>
            <person name="Buchanan P."/>
            <person name="Buyck B."/>
            <person name="Bense V."/>
            <person name="Catcheside P."/>
            <person name="Chovatia M."/>
            <person name="Cooper J."/>
            <person name="Damon W."/>
            <person name="Desjardin D."/>
            <person name="Finy P."/>
            <person name="Geml J."/>
            <person name="Haridas S."/>
            <person name="Hughes K."/>
            <person name="Justo A."/>
            <person name="Karasinski D."/>
            <person name="Kautmanova I."/>
            <person name="Kiss B."/>
            <person name="Kocsube S."/>
            <person name="Kotiranta H."/>
            <person name="LaButti K.M."/>
            <person name="Lechner B.E."/>
            <person name="Liimatainen K."/>
            <person name="Lipzen A."/>
            <person name="Lukacs Z."/>
            <person name="Mihaltcheva S."/>
            <person name="Morgado L.N."/>
            <person name="Niskanen T."/>
            <person name="Noordeloos M.E."/>
            <person name="Ohm R.A."/>
            <person name="Ortiz-Santana B."/>
            <person name="Ovrebo C."/>
            <person name="Racz N."/>
            <person name="Riley R."/>
            <person name="Savchenko A."/>
            <person name="Shiryaev A."/>
            <person name="Soop K."/>
            <person name="Spirin V."/>
            <person name="Szebenyi C."/>
            <person name="Tomsovsky M."/>
            <person name="Tulloss R.E."/>
            <person name="Uehling J."/>
            <person name="Grigoriev I.V."/>
            <person name="Vagvolgyi C."/>
            <person name="Papp T."/>
            <person name="Martin F.M."/>
            <person name="Miettinen O."/>
            <person name="Hibbett D.S."/>
            <person name="Nagy L.G."/>
        </authorList>
    </citation>
    <scope>NUCLEOTIDE SEQUENCE [LARGE SCALE GENOMIC DNA]</scope>
    <source>
        <strain evidence="1 2">OMC1185</strain>
    </source>
</reference>
<gene>
    <name evidence="1" type="ORF">OE88DRAFT_1660507</name>
</gene>
<dbReference type="Proteomes" id="UP000305948">
    <property type="component" value="Unassembled WGS sequence"/>
</dbReference>
<dbReference type="EMBL" id="ML213512">
    <property type="protein sequence ID" value="TFK51159.1"/>
    <property type="molecule type" value="Genomic_DNA"/>
</dbReference>